<dbReference type="Proteomes" id="UP000030746">
    <property type="component" value="Unassembled WGS sequence"/>
</dbReference>
<feature type="transmembrane region" description="Helical" evidence="9">
    <location>
        <begin position="286"/>
        <end position="310"/>
    </location>
</feature>
<feature type="transmembrane region" description="Helical" evidence="9">
    <location>
        <begin position="27"/>
        <end position="45"/>
    </location>
</feature>
<dbReference type="PANTHER" id="PTHR11893:SF36">
    <property type="entry name" value="INNEXIN-5"/>
    <property type="match status" value="1"/>
</dbReference>
<feature type="transmembrane region" description="Helical" evidence="9">
    <location>
        <begin position="197"/>
        <end position="221"/>
    </location>
</feature>
<dbReference type="GO" id="GO:0005886">
    <property type="term" value="C:plasma membrane"/>
    <property type="evidence" value="ECO:0007669"/>
    <property type="project" value="UniProtKB-SubCell"/>
</dbReference>
<dbReference type="CTD" id="20240159"/>
<evidence type="ECO:0000256" key="2">
    <source>
        <dbReference type="ARBA" id="ARBA00022448"/>
    </source>
</evidence>
<dbReference type="HOGENOM" id="CLU_035763_0_1_1"/>
<keyword evidence="8 9" id="KW-0407">Ion channel</keyword>
<keyword evidence="6 9" id="KW-0406">Ion transport</keyword>
<keyword evidence="7 9" id="KW-0472">Membrane</keyword>
<keyword evidence="2 9" id="KW-0813">Transport</keyword>
<proteinExistence type="inferred from homology"/>
<feature type="transmembrane region" description="Helical" evidence="9">
    <location>
        <begin position="99"/>
        <end position="116"/>
    </location>
</feature>
<comment type="similarity">
    <text evidence="9">Belongs to the pannexin family.</text>
</comment>
<reference evidence="10 11" key="1">
    <citation type="journal article" date="2013" name="Nature">
        <title>Insights into bilaterian evolution from three spiralian genomes.</title>
        <authorList>
            <person name="Simakov O."/>
            <person name="Marletaz F."/>
            <person name="Cho S.J."/>
            <person name="Edsinger-Gonzales E."/>
            <person name="Havlak P."/>
            <person name="Hellsten U."/>
            <person name="Kuo D.H."/>
            <person name="Larsson T."/>
            <person name="Lv J."/>
            <person name="Arendt D."/>
            <person name="Savage R."/>
            <person name="Osoegawa K."/>
            <person name="de Jong P."/>
            <person name="Grimwood J."/>
            <person name="Chapman J.A."/>
            <person name="Shapiro H."/>
            <person name="Aerts A."/>
            <person name="Otillar R.P."/>
            <person name="Terry A.Y."/>
            <person name="Boore J.L."/>
            <person name="Grigoriev I.V."/>
            <person name="Lindberg D.R."/>
            <person name="Seaver E.C."/>
            <person name="Weisblat D.A."/>
            <person name="Putnam N.H."/>
            <person name="Rokhsar D.S."/>
        </authorList>
    </citation>
    <scope>NUCLEOTIDE SEQUENCE [LARGE SCALE GENOMIC DNA]</scope>
</reference>
<dbReference type="AlphaFoldDB" id="V3ZB67"/>
<evidence type="ECO:0000256" key="5">
    <source>
        <dbReference type="ARBA" id="ARBA00022989"/>
    </source>
</evidence>
<comment type="function">
    <text evidence="9">Structural component of the gap junctions.</text>
</comment>
<dbReference type="PRINTS" id="PR01262">
    <property type="entry name" value="INNEXIN"/>
</dbReference>
<keyword evidence="3" id="KW-1003">Cell membrane</keyword>
<accession>V3ZB67</accession>
<keyword evidence="5 9" id="KW-1133">Transmembrane helix</keyword>
<dbReference type="KEGG" id="lgi:LOTGIDRAFT_165688"/>
<evidence type="ECO:0000256" key="8">
    <source>
        <dbReference type="ARBA" id="ARBA00023303"/>
    </source>
</evidence>
<dbReference type="GO" id="GO:0005921">
    <property type="term" value="C:gap junction"/>
    <property type="evidence" value="ECO:0007669"/>
    <property type="project" value="UniProtKB-UniRule"/>
</dbReference>
<dbReference type="RefSeq" id="XP_009060973.1">
    <property type="nucleotide sequence ID" value="XM_009062725.1"/>
</dbReference>
<evidence type="ECO:0000256" key="1">
    <source>
        <dbReference type="ARBA" id="ARBA00004651"/>
    </source>
</evidence>
<dbReference type="OMA" id="PIVNEEC"/>
<dbReference type="PANTHER" id="PTHR11893">
    <property type="entry name" value="INNEXIN"/>
    <property type="match status" value="1"/>
</dbReference>
<evidence type="ECO:0000256" key="6">
    <source>
        <dbReference type="ARBA" id="ARBA00023065"/>
    </source>
</evidence>
<protein>
    <recommendedName>
        <fullName evidence="9">Innexin</fullName>
    </recommendedName>
</protein>
<dbReference type="PROSITE" id="PS51013">
    <property type="entry name" value="PANNEXIN"/>
    <property type="match status" value="1"/>
</dbReference>
<evidence type="ECO:0000313" key="11">
    <source>
        <dbReference type="Proteomes" id="UP000030746"/>
    </source>
</evidence>
<evidence type="ECO:0000256" key="4">
    <source>
        <dbReference type="ARBA" id="ARBA00022692"/>
    </source>
</evidence>
<dbReference type="EMBL" id="KB202719">
    <property type="protein sequence ID" value="ESO88253.1"/>
    <property type="molecule type" value="Genomic_DNA"/>
</dbReference>
<keyword evidence="11" id="KW-1185">Reference proteome</keyword>
<gene>
    <name evidence="9" type="primary">inx</name>
    <name evidence="10" type="ORF">LOTGIDRAFT_165688</name>
</gene>
<evidence type="ECO:0000256" key="9">
    <source>
        <dbReference type="RuleBase" id="RU010713"/>
    </source>
</evidence>
<dbReference type="GeneID" id="20240159"/>
<sequence>MSVNTILSYAAFSRLTSSNDDLLADRISHLYTVLTLIIFAIIVGVKQFVGDPIQCWTPADFKPAQSAYVLSNCWIQSTYYVQMEDVVPSSKREREAAKLAYYQWVPIILLFMAFLFKLPYILWRMCCELSGFNVSNFVSLAYKTQYGLSTTHDENVKNISDYLDRWLAFNKKLVTIPSLGDEVQKPRYFLFESASRWYLMILYYFIKVLYCVNAVTQFFLLNQFLGGWYAMYGSEVIQNMIYGEPFMESHRFPLVTLCDYQIRQMNNVNDYTSMCVLSINLFSEKIFIFIWFWLVFVCVVSIISLIKWTLLIVINRKRLSFVHDYLLLLNILCGEQDKSHVKKFVLDYLKGDGMFILKILDANAGAMVTSDIVKQLWYIYRNRPSPITATTQF</sequence>
<dbReference type="OrthoDB" id="6100963at2759"/>
<organism evidence="10 11">
    <name type="scientific">Lottia gigantea</name>
    <name type="common">Giant owl limpet</name>
    <dbReference type="NCBI Taxonomy" id="225164"/>
    <lineage>
        <taxon>Eukaryota</taxon>
        <taxon>Metazoa</taxon>
        <taxon>Spiralia</taxon>
        <taxon>Lophotrochozoa</taxon>
        <taxon>Mollusca</taxon>
        <taxon>Gastropoda</taxon>
        <taxon>Patellogastropoda</taxon>
        <taxon>Lottioidea</taxon>
        <taxon>Lottiidae</taxon>
        <taxon>Lottia</taxon>
    </lineage>
</organism>
<dbReference type="InterPro" id="IPR000990">
    <property type="entry name" value="Innexin"/>
</dbReference>
<evidence type="ECO:0000313" key="10">
    <source>
        <dbReference type="EMBL" id="ESO88253.1"/>
    </source>
</evidence>
<comment type="subcellular location">
    <subcellularLocation>
        <location evidence="1 9">Cell membrane</location>
        <topology evidence="1 9">Multi-pass membrane protein</topology>
    </subcellularLocation>
</comment>
<evidence type="ECO:0000256" key="3">
    <source>
        <dbReference type="ARBA" id="ARBA00022475"/>
    </source>
</evidence>
<dbReference type="GO" id="GO:0034220">
    <property type="term" value="P:monoatomic ion transmembrane transport"/>
    <property type="evidence" value="ECO:0007669"/>
    <property type="project" value="UniProtKB-KW"/>
</dbReference>
<name>V3ZB67_LOTGI</name>
<evidence type="ECO:0000256" key="7">
    <source>
        <dbReference type="ARBA" id="ARBA00023136"/>
    </source>
</evidence>
<keyword evidence="4 9" id="KW-0812">Transmembrane</keyword>
<dbReference type="Pfam" id="PF00876">
    <property type="entry name" value="Innexin"/>
    <property type="match status" value="1"/>
</dbReference>